<protein>
    <recommendedName>
        <fullName evidence="4">Zinc-ribbon domain-containing protein</fullName>
    </recommendedName>
</protein>
<evidence type="ECO:0008006" key="4">
    <source>
        <dbReference type="Google" id="ProtNLM"/>
    </source>
</evidence>
<dbReference type="PATRIC" id="fig|500635.8.peg.328"/>
<feature type="transmembrane region" description="Helical" evidence="1">
    <location>
        <begin position="99"/>
        <end position="116"/>
    </location>
</feature>
<sequence length="209" mass="23240">MSEKEGIIMICRKCGCMLESGTRICPFCGEPATLAASPVVEGLPELVLLNELAPVPATREETLAELRRLESYFGELDTKYATLADLWLKSACWQPPSRVRWAVGGFLLALLLYLLVGIHLPAMAVWIFVVLWGVIAYFGYSRSCAHYASGLSANERAIREIENTIRRHYNEAKDCFLPLDYTAPSVLSELIAGLDSGMIASFEDYRINN</sequence>
<keyword evidence="3" id="KW-1185">Reference proteome</keyword>
<name>C9KL29_9FIRM</name>
<keyword evidence="1" id="KW-1133">Transmembrane helix</keyword>
<accession>C9KL29</accession>
<dbReference type="STRING" id="500635.MITSMUL_03919"/>
<evidence type="ECO:0000313" key="3">
    <source>
        <dbReference type="Proteomes" id="UP000003671"/>
    </source>
</evidence>
<evidence type="ECO:0000313" key="2">
    <source>
        <dbReference type="EMBL" id="EEX69307.1"/>
    </source>
</evidence>
<evidence type="ECO:0000256" key="1">
    <source>
        <dbReference type="SAM" id="Phobius"/>
    </source>
</evidence>
<gene>
    <name evidence="2" type="ORF">MITSMUL_03919</name>
</gene>
<organism evidence="2 3">
    <name type="scientific">Mitsuokella multacida DSM 20544</name>
    <dbReference type="NCBI Taxonomy" id="500635"/>
    <lineage>
        <taxon>Bacteria</taxon>
        <taxon>Bacillati</taxon>
        <taxon>Bacillota</taxon>
        <taxon>Negativicutes</taxon>
        <taxon>Selenomonadales</taxon>
        <taxon>Selenomonadaceae</taxon>
        <taxon>Mitsuokella</taxon>
    </lineage>
</organism>
<keyword evidence="1" id="KW-0472">Membrane</keyword>
<proteinExistence type="predicted"/>
<dbReference type="Proteomes" id="UP000003671">
    <property type="component" value="Unassembled WGS sequence"/>
</dbReference>
<feature type="transmembrane region" description="Helical" evidence="1">
    <location>
        <begin position="122"/>
        <end position="140"/>
    </location>
</feature>
<dbReference type="HOGENOM" id="CLU_1288144_0_0_9"/>
<dbReference type="EMBL" id="ABWK02000010">
    <property type="protein sequence ID" value="EEX69307.1"/>
    <property type="molecule type" value="Genomic_DNA"/>
</dbReference>
<dbReference type="AlphaFoldDB" id="C9KL29"/>
<keyword evidence="1" id="KW-0812">Transmembrane</keyword>
<comment type="caution">
    <text evidence="2">The sequence shown here is derived from an EMBL/GenBank/DDBJ whole genome shotgun (WGS) entry which is preliminary data.</text>
</comment>
<reference evidence="2" key="1">
    <citation type="submission" date="2009-09" db="EMBL/GenBank/DDBJ databases">
        <authorList>
            <person name="Weinstock G."/>
            <person name="Sodergren E."/>
            <person name="Clifton S."/>
            <person name="Fulton L."/>
            <person name="Fulton B."/>
            <person name="Courtney L."/>
            <person name="Fronick C."/>
            <person name="Harrison M."/>
            <person name="Strong C."/>
            <person name="Farmer C."/>
            <person name="Delahaunty K."/>
            <person name="Markovic C."/>
            <person name="Hall O."/>
            <person name="Minx P."/>
            <person name="Tomlinson C."/>
            <person name="Mitreva M."/>
            <person name="Nelson J."/>
            <person name="Hou S."/>
            <person name="Wollam A."/>
            <person name="Pepin K.H."/>
            <person name="Johnson M."/>
            <person name="Bhonagiri V."/>
            <person name="Nash W.E."/>
            <person name="Warren W."/>
            <person name="Chinwalla A."/>
            <person name="Mardis E.R."/>
            <person name="Wilson R.K."/>
        </authorList>
    </citation>
    <scope>NUCLEOTIDE SEQUENCE [LARGE SCALE GENOMIC DNA]</scope>
    <source>
        <strain evidence="2">DSM 20544</strain>
    </source>
</reference>
<dbReference type="eggNOG" id="ENOG5033W3Q">
    <property type="taxonomic scope" value="Bacteria"/>
</dbReference>